<dbReference type="GO" id="GO:0004467">
    <property type="term" value="F:long-chain fatty acid-CoA ligase activity"/>
    <property type="evidence" value="ECO:0007669"/>
    <property type="project" value="UniProtKB-EC"/>
</dbReference>
<keyword evidence="8" id="KW-1185">Reference proteome</keyword>
<dbReference type="SUPFAM" id="SSF56801">
    <property type="entry name" value="Acetyl-CoA synthetase-like"/>
    <property type="match status" value="1"/>
</dbReference>
<reference evidence="7" key="1">
    <citation type="submission" date="2023-03" db="EMBL/GenBank/DDBJ databases">
        <title>Mating type loci evolution in Malassezia.</title>
        <authorList>
            <person name="Coelho M.A."/>
        </authorList>
    </citation>
    <scope>NUCLEOTIDE SEQUENCE</scope>
    <source>
        <strain evidence="7">CBS 7876</strain>
    </source>
</reference>
<sequence>MVNHKASVAVSGADGHEGQIRRSFLSPDKLLERPAEGINTMVDLLSASRKRNGAKRMIATREVLRELKEEKVVTKKVEGKDVQETKTWTYFVLSDYSYMTLNEFCDQVTRFGAGLAALGIDHTMRFNIFASTAVNWQVVAQSCFRQGVTFCTAYDTLGPSGLQVSLEEPEVAALFTNAAHLSVVNDVIDTTPLVRVVIYDGEADPQILESIRRKMHGRPNAHLVHFDEVFKLGAQHAASGTPPHTTQPNDVACIMYTSGSTGAPKGVILTHANLVATVAAIDLLISPYLRDDDSLLAYLPLAHILEFVVECFVLYRGLTLGYGRVKTLTATSVRDSKSDLMAFRPTLMVGVPAVWELIRKGIQTKVQSASSSKQKMFSMGMWAKKNKVPGLSQFADSVVFKAVREQTGGRLRLALSGGAPISKATHEFLRTALVEILQGYGMTESSAMCAILTPEFFKYSCVGVPMPSIEIKLRDVPDANYRSSNDPPQGEVMIRGPSVTHGYFKRPDVTAEALTEDGWLCTGDVGQWNADGTLSLIDRKKNLVKLQGGEYIALERLESTYKSCNIVSNLCLVANSDAKQPMAIVFPREDTLRSELSNNGLDQYKDMELENLCEIKEVRQLVLKELNGVGKASSFASMEMLQCIILVPEELPHTAAQKVQRKEVEKKYGNEIKKVYP</sequence>
<evidence type="ECO:0000256" key="3">
    <source>
        <dbReference type="ARBA" id="ARBA00022741"/>
    </source>
</evidence>
<keyword evidence="2 7" id="KW-0436">Ligase</keyword>
<dbReference type="GO" id="GO:0005811">
    <property type="term" value="C:lipid droplet"/>
    <property type="evidence" value="ECO:0007669"/>
    <property type="project" value="TreeGrafter"/>
</dbReference>
<keyword evidence="3" id="KW-0547">Nucleotide-binding</keyword>
<gene>
    <name evidence="7" type="primary">lcf1</name>
    <name evidence="7" type="ORF">MOBT1_002253</name>
</gene>
<dbReference type="GO" id="GO:0005886">
    <property type="term" value="C:plasma membrane"/>
    <property type="evidence" value="ECO:0007669"/>
    <property type="project" value="TreeGrafter"/>
</dbReference>
<evidence type="ECO:0000313" key="8">
    <source>
        <dbReference type="Proteomes" id="UP001214603"/>
    </source>
</evidence>
<keyword evidence="4" id="KW-0067">ATP-binding</keyword>
<dbReference type="InterPro" id="IPR045851">
    <property type="entry name" value="AMP-bd_C_sf"/>
</dbReference>
<dbReference type="PANTHER" id="PTHR43272:SF83">
    <property type="entry name" value="ACYL-COA SYNTHETASE LONG-CHAIN, ISOFORM J"/>
    <property type="match status" value="1"/>
</dbReference>
<dbReference type="Gene3D" id="3.40.50.12780">
    <property type="entry name" value="N-terminal domain of ligase-like"/>
    <property type="match status" value="1"/>
</dbReference>
<dbReference type="InterPro" id="IPR020845">
    <property type="entry name" value="AMP-binding_CS"/>
</dbReference>
<evidence type="ECO:0000256" key="5">
    <source>
        <dbReference type="ARBA" id="ARBA00024484"/>
    </source>
</evidence>
<evidence type="ECO:0000259" key="6">
    <source>
        <dbReference type="Pfam" id="PF00501"/>
    </source>
</evidence>
<comment type="similarity">
    <text evidence="1">Belongs to the ATP-dependent AMP-binding enzyme family.</text>
</comment>
<accession>A0AAF0E1T4</accession>
<dbReference type="PANTHER" id="PTHR43272">
    <property type="entry name" value="LONG-CHAIN-FATTY-ACID--COA LIGASE"/>
    <property type="match status" value="1"/>
</dbReference>
<evidence type="ECO:0000256" key="2">
    <source>
        <dbReference type="ARBA" id="ARBA00022598"/>
    </source>
</evidence>
<dbReference type="GO" id="GO:0005524">
    <property type="term" value="F:ATP binding"/>
    <property type="evidence" value="ECO:0007669"/>
    <property type="project" value="UniProtKB-KW"/>
</dbReference>
<protein>
    <submittedName>
        <fullName evidence="7">Long-chain-fatty-acid--CoA ligase</fullName>
        <ecNumber evidence="7">6.2.1.3</ecNumber>
    </submittedName>
</protein>
<dbReference type="Pfam" id="PF00501">
    <property type="entry name" value="AMP-binding"/>
    <property type="match status" value="1"/>
</dbReference>
<comment type="catalytic activity">
    <reaction evidence="5">
        <text>a long-chain fatty acid + ATP + CoA = a long-chain fatty acyl-CoA + AMP + diphosphate</text>
        <dbReference type="Rhea" id="RHEA:15421"/>
        <dbReference type="ChEBI" id="CHEBI:30616"/>
        <dbReference type="ChEBI" id="CHEBI:33019"/>
        <dbReference type="ChEBI" id="CHEBI:57287"/>
        <dbReference type="ChEBI" id="CHEBI:57560"/>
        <dbReference type="ChEBI" id="CHEBI:83139"/>
        <dbReference type="ChEBI" id="CHEBI:456215"/>
        <dbReference type="EC" id="6.2.1.3"/>
    </reaction>
    <physiologicalReaction direction="left-to-right" evidence="5">
        <dbReference type="Rhea" id="RHEA:15422"/>
    </physiologicalReaction>
</comment>
<dbReference type="EMBL" id="CP119937">
    <property type="protein sequence ID" value="WFD03562.1"/>
    <property type="molecule type" value="Genomic_DNA"/>
</dbReference>
<dbReference type="GO" id="GO:0035336">
    <property type="term" value="P:long-chain fatty-acyl-CoA metabolic process"/>
    <property type="evidence" value="ECO:0007669"/>
    <property type="project" value="TreeGrafter"/>
</dbReference>
<name>A0AAF0E1T4_9BASI</name>
<evidence type="ECO:0000256" key="4">
    <source>
        <dbReference type="ARBA" id="ARBA00022840"/>
    </source>
</evidence>
<dbReference type="Proteomes" id="UP001214603">
    <property type="component" value="Chromosome 4"/>
</dbReference>
<evidence type="ECO:0000313" key="7">
    <source>
        <dbReference type="EMBL" id="WFD03562.1"/>
    </source>
</evidence>
<proteinExistence type="inferred from homology"/>
<dbReference type="InterPro" id="IPR042099">
    <property type="entry name" value="ANL_N_sf"/>
</dbReference>
<feature type="domain" description="AMP-dependent synthetase/ligase" evidence="6">
    <location>
        <begin position="86"/>
        <end position="504"/>
    </location>
</feature>
<organism evidence="7 8">
    <name type="scientific">Malassezia obtusa</name>
    <dbReference type="NCBI Taxonomy" id="76774"/>
    <lineage>
        <taxon>Eukaryota</taxon>
        <taxon>Fungi</taxon>
        <taxon>Dikarya</taxon>
        <taxon>Basidiomycota</taxon>
        <taxon>Ustilaginomycotina</taxon>
        <taxon>Malasseziomycetes</taxon>
        <taxon>Malasseziales</taxon>
        <taxon>Malasseziaceae</taxon>
        <taxon>Malassezia</taxon>
    </lineage>
</organism>
<evidence type="ECO:0000256" key="1">
    <source>
        <dbReference type="ARBA" id="ARBA00006432"/>
    </source>
</evidence>
<dbReference type="InterPro" id="IPR000873">
    <property type="entry name" value="AMP-dep_synth/lig_dom"/>
</dbReference>
<dbReference type="AlphaFoldDB" id="A0AAF0E1T4"/>
<dbReference type="Gene3D" id="3.30.300.30">
    <property type="match status" value="1"/>
</dbReference>
<dbReference type="GO" id="GO:0005783">
    <property type="term" value="C:endoplasmic reticulum"/>
    <property type="evidence" value="ECO:0007669"/>
    <property type="project" value="TreeGrafter"/>
</dbReference>
<dbReference type="EC" id="6.2.1.3" evidence="7"/>
<dbReference type="PROSITE" id="PS00455">
    <property type="entry name" value="AMP_BINDING"/>
    <property type="match status" value="1"/>
</dbReference>